<name>A0ABS4EY02_9CLOT</name>
<dbReference type="CDD" id="cd09325">
    <property type="entry name" value="TDT_C4-dicarb_trans"/>
    <property type="match status" value="1"/>
</dbReference>
<proteinExistence type="predicted"/>
<dbReference type="EMBL" id="JAGGJZ010000001">
    <property type="protein sequence ID" value="MBP1888876.1"/>
    <property type="molecule type" value="Genomic_DNA"/>
</dbReference>
<feature type="transmembrane region" description="Helical" evidence="5">
    <location>
        <begin position="289"/>
        <end position="308"/>
    </location>
</feature>
<keyword evidence="4 5" id="KW-0472">Membrane</keyword>
<keyword evidence="3 5" id="KW-1133">Transmembrane helix</keyword>
<dbReference type="PANTHER" id="PTHR37955:SF1">
    <property type="entry name" value="DEP DOMAIN-CONTAINING PROTEIN"/>
    <property type="match status" value="1"/>
</dbReference>
<accession>A0ABS4EY02</accession>
<evidence type="ECO:0000256" key="2">
    <source>
        <dbReference type="ARBA" id="ARBA00022692"/>
    </source>
</evidence>
<sequence>MNINRQILSKLENYPIGICGTSLALITLGTAWQLNGILFFKPLAIVFSIFALLLMFLRIVLFPKKILEELKHPVLGSFYPTIDMALMLIAAYFLNVTPNIAKIVWLLCIAVHIGLFIFFSIVRAKNFKLEHMVPSWFVIWIGVVVATVASPGMGHDALARGLFYFGFILYIITWPIMLYRVYNHKALEAHTLPTIGIMAAPASLCLVGYLTAFKVLNPAIVIILAIVSLINLIIVYTYIIDFIKKGFAPTYASLTFPLAISIMAAYKLRAYFGIGLFANIFKLLGDIEIFIGTGVILYVTFNFLMLFAKAINPNFENNLEKEEKLFEETAKEETLSDDKVEKLIK</sequence>
<evidence type="ECO:0000313" key="7">
    <source>
        <dbReference type="Proteomes" id="UP000783390"/>
    </source>
</evidence>
<dbReference type="Pfam" id="PF03595">
    <property type="entry name" value="SLAC1"/>
    <property type="match status" value="1"/>
</dbReference>
<evidence type="ECO:0000256" key="5">
    <source>
        <dbReference type="SAM" id="Phobius"/>
    </source>
</evidence>
<dbReference type="InterPro" id="IPR038665">
    <property type="entry name" value="Voltage-dep_anion_channel_sf"/>
</dbReference>
<dbReference type="Proteomes" id="UP000783390">
    <property type="component" value="Unassembled WGS sequence"/>
</dbReference>
<feature type="transmembrane region" description="Helical" evidence="5">
    <location>
        <begin position="38"/>
        <end position="61"/>
    </location>
</feature>
<protein>
    <submittedName>
        <fullName evidence="6">Tellurite resistance protein TehA-like permease</fullName>
    </submittedName>
</protein>
<comment type="subcellular location">
    <subcellularLocation>
        <location evidence="1">Membrane</location>
        <topology evidence="1">Multi-pass membrane protein</topology>
    </subcellularLocation>
</comment>
<feature type="transmembrane region" description="Helical" evidence="5">
    <location>
        <begin position="100"/>
        <end position="121"/>
    </location>
</feature>
<evidence type="ECO:0000256" key="4">
    <source>
        <dbReference type="ARBA" id="ARBA00023136"/>
    </source>
</evidence>
<feature type="transmembrane region" description="Helical" evidence="5">
    <location>
        <begin position="133"/>
        <end position="150"/>
    </location>
</feature>
<feature type="transmembrane region" description="Helical" evidence="5">
    <location>
        <begin position="194"/>
        <end position="213"/>
    </location>
</feature>
<evidence type="ECO:0000313" key="6">
    <source>
        <dbReference type="EMBL" id="MBP1888876.1"/>
    </source>
</evidence>
<dbReference type="PANTHER" id="PTHR37955">
    <property type="entry name" value="TELLURITE RESISTANCE PROTEIN TEHA"/>
    <property type="match status" value="1"/>
</dbReference>
<feature type="transmembrane region" description="Helical" evidence="5">
    <location>
        <begin position="162"/>
        <end position="182"/>
    </location>
</feature>
<feature type="transmembrane region" description="Helical" evidence="5">
    <location>
        <begin position="73"/>
        <end position="94"/>
    </location>
</feature>
<reference evidence="6 7" key="1">
    <citation type="submission" date="2021-03" db="EMBL/GenBank/DDBJ databases">
        <title>Genomic Encyclopedia of Type Strains, Phase IV (KMG-IV): sequencing the most valuable type-strain genomes for metagenomic binning, comparative biology and taxonomic classification.</title>
        <authorList>
            <person name="Goeker M."/>
        </authorList>
    </citation>
    <scope>NUCLEOTIDE SEQUENCE [LARGE SCALE GENOMIC DNA]</scope>
    <source>
        <strain evidence="6 7">DSM 3984</strain>
    </source>
</reference>
<dbReference type="InterPro" id="IPR004695">
    <property type="entry name" value="SLAC1/Mae1/Ssu1/TehA"/>
</dbReference>
<gene>
    <name evidence="6" type="ORF">J2Z53_000455</name>
</gene>
<evidence type="ECO:0000256" key="1">
    <source>
        <dbReference type="ARBA" id="ARBA00004141"/>
    </source>
</evidence>
<keyword evidence="2 5" id="KW-0812">Transmembrane</keyword>
<feature type="transmembrane region" description="Helical" evidence="5">
    <location>
        <begin position="251"/>
        <end position="269"/>
    </location>
</feature>
<dbReference type="Gene3D" id="1.50.10.150">
    <property type="entry name" value="Voltage-dependent anion channel"/>
    <property type="match status" value="1"/>
</dbReference>
<dbReference type="RefSeq" id="WP_209795596.1">
    <property type="nucleotide sequence ID" value="NZ_JAGGJZ010000001.1"/>
</dbReference>
<comment type="caution">
    <text evidence="6">The sequence shown here is derived from an EMBL/GenBank/DDBJ whole genome shotgun (WGS) entry which is preliminary data.</text>
</comment>
<dbReference type="InterPro" id="IPR052951">
    <property type="entry name" value="Tellurite_res_ion_channel"/>
</dbReference>
<keyword evidence="7" id="KW-1185">Reference proteome</keyword>
<organism evidence="6 7">
    <name type="scientific">Clostridium moniliforme</name>
    <dbReference type="NCBI Taxonomy" id="39489"/>
    <lineage>
        <taxon>Bacteria</taxon>
        <taxon>Bacillati</taxon>
        <taxon>Bacillota</taxon>
        <taxon>Clostridia</taxon>
        <taxon>Eubacteriales</taxon>
        <taxon>Clostridiaceae</taxon>
        <taxon>Clostridium</taxon>
    </lineage>
</organism>
<evidence type="ECO:0000256" key="3">
    <source>
        <dbReference type="ARBA" id="ARBA00022989"/>
    </source>
</evidence>
<feature type="transmembrane region" description="Helical" evidence="5">
    <location>
        <begin position="219"/>
        <end position="239"/>
    </location>
</feature>